<dbReference type="InterPro" id="IPR006130">
    <property type="entry name" value="Asp/Orn_carbamoylTrfase"/>
</dbReference>
<dbReference type="RefSeq" id="WP_059393583.1">
    <property type="nucleotide sequence ID" value="NZ_CAUZLZ010000002.1"/>
</dbReference>
<dbReference type="EC" id="2.1.3.2" evidence="7"/>
<evidence type="ECO:0000259" key="8">
    <source>
        <dbReference type="Pfam" id="PF00185"/>
    </source>
</evidence>
<organism evidence="10">
    <name type="scientific">Fructobacillus tropaeoli</name>
    <dbReference type="NCBI Taxonomy" id="709323"/>
    <lineage>
        <taxon>Bacteria</taxon>
        <taxon>Bacillati</taxon>
        <taxon>Bacillota</taxon>
        <taxon>Bacilli</taxon>
        <taxon>Lactobacillales</taxon>
        <taxon>Lactobacillaceae</taxon>
        <taxon>Fructobacillus</taxon>
    </lineage>
</organism>
<evidence type="ECO:0000256" key="4">
    <source>
        <dbReference type="ARBA" id="ARBA00022975"/>
    </source>
</evidence>
<dbReference type="GO" id="GO:0006207">
    <property type="term" value="P:'de novo' pyrimidine nucleobase biosynthetic process"/>
    <property type="evidence" value="ECO:0007669"/>
    <property type="project" value="InterPro"/>
</dbReference>
<dbReference type="Pfam" id="PF02729">
    <property type="entry name" value="OTCace_N"/>
    <property type="match status" value="1"/>
</dbReference>
<comment type="similarity">
    <text evidence="2 7">Belongs to the aspartate/ornithine carbamoyltransferase superfamily. ATCase family.</text>
</comment>
<dbReference type="NCBIfam" id="NF002032">
    <property type="entry name" value="PRK00856.1"/>
    <property type="match status" value="1"/>
</dbReference>
<dbReference type="SUPFAM" id="SSF53671">
    <property type="entry name" value="Aspartate/ornithine carbamoyltransferase"/>
    <property type="match status" value="1"/>
</dbReference>
<feature type="binding site" evidence="7">
    <location>
        <position position="166"/>
    </location>
    <ligand>
        <name>L-aspartate</name>
        <dbReference type="ChEBI" id="CHEBI:29991"/>
    </ligand>
</feature>
<dbReference type="InterPro" id="IPR006132">
    <property type="entry name" value="Asp/Orn_carbamoyltranf_P-bd"/>
</dbReference>
<gene>
    <name evidence="7 10" type="primary">pyrB</name>
    <name evidence="10" type="ORF">FTRO_0030810</name>
</gene>
<dbReference type="GO" id="GO:0006520">
    <property type="term" value="P:amino acid metabolic process"/>
    <property type="evidence" value="ECO:0007669"/>
    <property type="project" value="InterPro"/>
</dbReference>
<dbReference type="Gene3D" id="3.40.50.1370">
    <property type="entry name" value="Aspartate/ornithine carbamoyltransferase"/>
    <property type="match status" value="2"/>
</dbReference>
<accession>A0A3F3GYK4</accession>
<dbReference type="InterPro" id="IPR006131">
    <property type="entry name" value="Asp_carbamoyltransf_Asp/Orn-bd"/>
</dbReference>
<comment type="subunit">
    <text evidence="7">Heterododecamer (2C3:3R2) of six catalytic PyrB chains organized as two trimers (C3), and six regulatory PyrI chains organized as three dimers (R2).</text>
</comment>
<dbReference type="InterPro" id="IPR002082">
    <property type="entry name" value="Asp_carbamoyltransf"/>
</dbReference>
<evidence type="ECO:0000259" key="9">
    <source>
        <dbReference type="Pfam" id="PF02729"/>
    </source>
</evidence>
<dbReference type="PANTHER" id="PTHR45753:SF6">
    <property type="entry name" value="ASPARTATE CARBAMOYLTRANSFERASE"/>
    <property type="match status" value="1"/>
</dbReference>
<feature type="binding site" evidence="7">
    <location>
        <position position="136"/>
    </location>
    <ligand>
        <name>carbamoyl phosphate</name>
        <dbReference type="ChEBI" id="CHEBI:58228"/>
    </ligand>
</feature>
<comment type="function">
    <text evidence="5 7">Catalyzes the condensation of carbamoyl phosphate and aspartate to form carbamoyl aspartate and inorganic phosphate, the committed step in the de novo pyrimidine nucleotide biosynthesis pathway.</text>
</comment>
<dbReference type="PROSITE" id="PS00097">
    <property type="entry name" value="CARBAMOYLTRANSFERASE"/>
    <property type="match status" value="1"/>
</dbReference>
<evidence type="ECO:0000256" key="6">
    <source>
        <dbReference type="ARBA" id="ARBA00048859"/>
    </source>
</evidence>
<dbReference type="STRING" id="709323.GCA_001047135_00682"/>
<protein>
    <recommendedName>
        <fullName evidence="7">Aspartate carbamoyltransferase</fullName>
        <ecNumber evidence="7">2.1.3.2</ecNumber>
    </recommendedName>
    <alternativeName>
        <fullName evidence="7">Aspartate transcarbamylase</fullName>
        <shortName evidence="7">ATCase</shortName>
    </alternativeName>
</protein>
<dbReference type="EMBL" id="DF968080">
    <property type="protein sequence ID" value="GAP04141.1"/>
    <property type="molecule type" value="Genomic_DNA"/>
</dbReference>
<evidence type="ECO:0000313" key="10">
    <source>
        <dbReference type="EMBL" id="GAP04141.1"/>
    </source>
</evidence>
<evidence type="ECO:0000256" key="3">
    <source>
        <dbReference type="ARBA" id="ARBA00022679"/>
    </source>
</evidence>
<dbReference type="GO" id="GO:0004070">
    <property type="term" value="F:aspartate carbamoyltransferase activity"/>
    <property type="evidence" value="ECO:0007669"/>
    <property type="project" value="UniProtKB-UniRule"/>
</dbReference>
<comment type="catalytic activity">
    <reaction evidence="6 7">
        <text>carbamoyl phosphate + L-aspartate = N-carbamoyl-L-aspartate + phosphate + H(+)</text>
        <dbReference type="Rhea" id="RHEA:20013"/>
        <dbReference type="ChEBI" id="CHEBI:15378"/>
        <dbReference type="ChEBI" id="CHEBI:29991"/>
        <dbReference type="ChEBI" id="CHEBI:32814"/>
        <dbReference type="ChEBI" id="CHEBI:43474"/>
        <dbReference type="ChEBI" id="CHEBI:58228"/>
        <dbReference type="EC" id="2.1.3.2"/>
    </reaction>
</comment>
<proteinExistence type="inferred from homology"/>
<name>A0A3F3GYK4_9LACO</name>
<feature type="binding site" evidence="7">
    <location>
        <position position="53"/>
    </location>
    <ligand>
        <name>carbamoyl phosphate</name>
        <dbReference type="ChEBI" id="CHEBI:58228"/>
    </ligand>
</feature>
<dbReference type="NCBIfam" id="TIGR00670">
    <property type="entry name" value="asp_carb_tr"/>
    <property type="match status" value="1"/>
</dbReference>
<feature type="domain" description="Aspartate/ornithine carbamoyltransferase Asp/Orn-binding" evidence="8">
    <location>
        <begin position="152"/>
        <end position="296"/>
    </location>
</feature>
<feature type="binding site" evidence="7">
    <location>
        <position position="261"/>
    </location>
    <ligand>
        <name>carbamoyl phosphate</name>
        <dbReference type="ChEBI" id="CHEBI:58228"/>
    </ligand>
</feature>
<dbReference type="PRINTS" id="PR00101">
    <property type="entry name" value="ATCASE"/>
</dbReference>
<dbReference type="PANTHER" id="PTHR45753">
    <property type="entry name" value="ORNITHINE CARBAMOYLTRANSFERASE, MITOCHONDRIAL"/>
    <property type="match status" value="1"/>
</dbReference>
<dbReference type="UniPathway" id="UPA00070">
    <property type="reaction ID" value="UER00116"/>
</dbReference>
<dbReference type="InterPro" id="IPR036901">
    <property type="entry name" value="Asp/Orn_carbamoylTrfase_sf"/>
</dbReference>
<feature type="binding site" evidence="7">
    <location>
        <position position="103"/>
    </location>
    <ligand>
        <name>carbamoyl phosphate</name>
        <dbReference type="ChEBI" id="CHEBI:58228"/>
    </ligand>
</feature>
<dbReference type="Proteomes" id="UP000064514">
    <property type="component" value="Unassembled WGS sequence"/>
</dbReference>
<evidence type="ECO:0000256" key="5">
    <source>
        <dbReference type="ARBA" id="ARBA00043884"/>
    </source>
</evidence>
<feature type="binding site" evidence="7">
    <location>
        <position position="218"/>
    </location>
    <ligand>
        <name>L-aspartate</name>
        <dbReference type="ChEBI" id="CHEBI:29991"/>
    </ligand>
</feature>
<evidence type="ECO:0000256" key="7">
    <source>
        <dbReference type="HAMAP-Rule" id="MF_00001"/>
    </source>
</evidence>
<feature type="binding site" evidence="7">
    <location>
        <position position="262"/>
    </location>
    <ligand>
        <name>carbamoyl phosphate</name>
        <dbReference type="ChEBI" id="CHEBI:58228"/>
    </ligand>
</feature>
<dbReference type="PRINTS" id="PR00100">
    <property type="entry name" value="AOTCASE"/>
</dbReference>
<reference evidence="10" key="1">
    <citation type="journal article" date="2015" name="BMC Genomics">
        <title>Comparative genomics of Fructobacillus spp. and Leuconostoc spp. reveals niche-specific evolution of Fructobacillus spp.</title>
        <authorList>
            <person name="Endo A."/>
            <person name="Tanizawa Y."/>
            <person name="Tanaka N."/>
            <person name="Maeno S."/>
            <person name="Kumar H."/>
            <person name="Shiwa Y."/>
            <person name="Okada S."/>
            <person name="Yoshikawa H."/>
            <person name="Dicks L."/>
            <person name="Nakagawa J."/>
            <person name="Arita M."/>
        </authorList>
    </citation>
    <scope>NUCLEOTIDE SEQUENCE [LARGE SCALE GENOMIC DNA]</scope>
    <source>
        <strain evidence="10">F214-1</strain>
    </source>
</reference>
<dbReference type="GO" id="GO:0005829">
    <property type="term" value="C:cytosol"/>
    <property type="evidence" value="ECO:0007669"/>
    <property type="project" value="TreeGrafter"/>
</dbReference>
<dbReference type="AlphaFoldDB" id="A0A3F3GYK4"/>
<keyword evidence="4 7" id="KW-0665">Pyrimidine biosynthesis</keyword>
<feature type="binding site" evidence="7">
    <location>
        <position position="81"/>
    </location>
    <ligand>
        <name>L-aspartate</name>
        <dbReference type="ChEBI" id="CHEBI:29991"/>
    </ligand>
</feature>
<feature type="binding site" evidence="7">
    <location>
        <position position="54"/>
    </location>
    <ligand>
        <name>carbamoyl phosphate</name>
        <dbReference type="ChEBI" id="CHEBI:58228"/>
    </ligand>
</feature>
<feature type="binding site" evidence="7">
    <location>
        <position position="133"/>
    </location>
    <ligand>
        <name>carbamoyl phosphate</name>
        <dbReference type="ChEBI" id="CHEBI:58228"/>
    </ligand>
</feature>
<keyword evidence="3 7" id="KW-0808">Transferase</keyword>
<evidence type="ECO:0000256" key="1">
    <source>
        <dbReference type="ARBA" id="ARBA00004852"/>
    </source>
</evidence>
<dbReference type="HAMAP" id="MF_00001">
    <property type="entry name" value="Asp_carb_tr"/>
    <property type="match status" value="1"/>
</dbReference>
<feature type="domain" description="Aspartate/ornithine carbamoyltransferase carbamoyl-P binding" evidence="9">
    <location>
        <begin position="6"/>
        <end position="145"/>
    </location>
</feature>
<sequence>MTNWNNCLDLADLSTTQLQEVLDLAQDYQAGKQAPALKRPVYGVNLFFENSTRTKSSFQMAEKKLGIDLIDVNPATSSVQKGETLSDTLRTLEAIGVDFAVIRHGQTGWYQELVENPYVTMGLFNAGDGAGVHPSQTLLDLLTIENEFGRIDGLKVGIIGDLAHSRVAKSDAKILKSLGATLYFGGPDSWYSHDFDDLGTFGTLEEILPELDVVMMLRVQLERFDEANRDAFTAVDYYQQFGLTQERAKLLPEHSIIMHPAPVNRNVEIASELVDGDKSRIFTQMGNGVFARMAMITKVLQARGLMEADK</sequence>
<comment type="pathway">
    <text evidence="1 7">Pyrimidine metabolism; UMP biosynthesis via de novo pathway; (S)-dihydroorotate from bicarbonate: step 2/3.</text>
</comment>
<evidence type="ECO:0000256" key="2">
    <source>
        <dbReference type="ARBA" id="ARBA00008896"/>
    </source>
</evidence>
<dbReference type="GO" id="GO:0044205">
    <property type="term" value="P:'de novo' UMP biosynthetic process"/>
    <property type="evidence" value="ECO:0007669"/>
    <property type="project" value="UniProtKB-UniRule"/>
</dbReference>
<dbReference type="Pfam" id="PF00185">
    <property type="entry name" value="OTCace"/>
    <property type="match status" value="1"/>
</dbReference>
<dbReference type="GO" id="GO:0016597">
    <property type="term" value="F:amino acid binding"/>
    <property type="evidence" value="ECO:0007669"/>
    <property type="project" value="InterPro"/>
</dbReference>